<protein>
    <recommendedName>
        <fullName evidence="1">KIB1-4 beta-propeller domain-containing protein</fullName>
    </recommendedName>
</protein>
<dbReference type="PANTHER" id="PTHR44259:SF114">
    <property type="entry name" value="OS06G0707300 PROTEIN"/>
    <property type="match status" value="1"/>
</dbReference>
<feature type="domain" description="KIB1-4 beta-propeller" evidence="1">
    <location>
        <begin position="69"/>
        <end position="330"/>
    </location>
</feature>
<evidence type="ECO:0000259" key="1">
    <source>
        <dbReference type="Pfam" id="PF03478"/>
    </source>
</evidence>
<dbReference type="InParanoid" id="A0A2G5DH76"/>
<dbReference type="AlphaFoldDB" id="A0A2G5DH76"/>
<organism evidence="2 3">
    <name type="scientific">Aquilegia coerulea</name>
    <name type="common">Rocky mountain columbine</name>
    <dbReference type="NCBI Taxonomy" id="218851"/>
    <lineage>
        <taxon>Eukaryota</taxon>
        <taxon>Viridiplantae</taxon>
        <taxon>Streptophyta</taxon>
        <taxon>Embryophyta</taxon>
        <taxon>Tracheophyta</taxon>
        <taxon>Spermatophyta</taxon>
        <taxon>Magnoliopsida</taxon>
        <taxon>Ranunculales</taxon>
        <taxon>Ranunculaceae</taxon>
        <taxon>Thalictroideae</taxon>
        <taxon>Aquilegia</taxon>
    </lineage>
</organism>
<sequence length="373" mass="43257">MLNYMEKLPDEIINEFAKRMNCVDDSVRFSAVCKLWQNSMAKIRKEKHIPFGPWLMLSTYNEDQGLQTFYDISREKIVNLPLPHNKVKERRCFGSQFGWLVTIGVDLHIHLLNPLSGIQISLPSQPTFQHQYKIHVEPEDLRHVFMTKFILSSNPSDSDQTCIVIAIHSELRRLSFAKPGDEAWTYIESSYGGYQDAIFFRGQFYAINSKGVLVICEIDAPHPKTIDFAFPPEDIGIFGNRFYLIEMSGELLLIERLFSSPTENASLGDFYYITEAFDIYKFDFHSSSWVDLYDLGDHALFVGDNTSFSISTIDYPEFRRSCIYFTDDHRELFENRFCDMGICDFKEGTIEPIYLGDHVLSMFSRPMFVMPTL</sequence>
<name>A0A2G5DH76_AQUCA</name>
<proteinExistence type="predicted"/>
<dbReference type="Proteomes" id="UP000230069">
    <property type="component" value="Unassembled WGS sequence"/>
</dbReference>
<dbReference type="STRING" id="218851.A0A2G5DH76"/>
<reference evidence="2 3" key="1">
    <citation type="submission" date="2017-09" db="EMBL/GenBank/DDBJ databases">
        <title>WGS assembly of Aquilegia coerulea Goldsmith.</title>
        <authorList>
            <person name="Hodges S."/>
            <person name="Kramer E."/>
            <person name="Nordborg M."/>
            <person name="Tomkins J."/>
            <person name="Borevitz J."/>
            <person name="Derieg N."/>
            <person name="Yan J."/>
            <person name="Mihaltcheva S."/>
            <person name="Hayes R.D."/>
            <person name="Rokhsar D."/>
        </authorList>
    </citation>
    <scope>NUCLEOTIDE SEQUENCE [LARGE SCALE GENOMIC DNA]</scope>
    <source>
        <strain evidence="3">cv. Goldsmith</strain>
    </source>
</reference>
<dbReference type="InterPro" id="IPR005174">
    <property type="entry name" value="KIB1-4_b-propeller"/>
</dbReference>
<dbReference type="Pfam" id="PF03478">
    <property type="entry name" value="Beta-prop_KIB1-4"/>
    <property type="match status" value="1"/>
</dbReference>
<evidence type="ECO:0000313" key="2">
    <source>
        <dbReference type="EMBL" id="PIA42832.1"/>
    </source>
</evidence>
<dbReference type="OrthoDB" id="642536at2759"/>
<gene>
    <name evidence="2" type="ORF">AQUCO_02000347v1</name>
</gene>
<dbReference type="FunCoup" id="A0A2G5DH76">
    <property type="interactions" value="271"/>
</dbReference>
<keyword evidence="3" id="KW-1185">Reference proteome</keyword>
<evidence type="ECO:0000313" key="3">
    <source>
        <dbReference type="Proteomes" id="UP000230069"/>
    </source>
</evidence>
<dbReference type="EMBL" id="KZ305037">
    <property type="protein sequence ID" value="PIA42832.1"/>
    <property type="molecule type" value="Genomic_DNA"/>
</dbReference>
<dbReference type="PANTHER" id="PTHR44259">
    <property type="entry name" value="OS07G0183000 PROTEIN-RELATED"/>
    <property type="match status" value="1"/>
</dbReference>
<dbReference type="InterPro" id="IPR050942">
    <property type="entry name" value="F-box_BR-signaling"/>
</dbReference>
<accession>A0A2G5DH76</accession>